<organism evidence="2 3">
    <name type="scientific">Actinomadura luzonensis</name>
    <dbReference type="NCBI Taxonomy" id="2805427"/>
    <lineage>
        <taxon>Bacteria</taxon>
        <taxon>Bacillati</taxon>
        <taxon>Actinomycetota</taxon>
        <taxon>Actinomycetes</taxon>
        <taxon>Streptosporangiales</taxon>
        <taxon>Thermomonosporaceae</taxon>
        <taxon>Actinomadura</taxon>
    </lineage>
</organism>
<dbReference type="InterPro" id="IPR016181">
    <property type="entry name" value="Acyl_CoA_acyltransferase"/>
</dbReference>
<dbReference type="InterPro" id="IPR000182">
    <property type="entry name" value="GNAT_dom"/>
</dbReference>
<protein>
    <submittedName>
        <fullName evidence="2">GNAT family N-acetyltransferase</fullName>
    </submittedName>
</protein>
<keyword evidence="3" id="KW-1185">Reference proteome</keyword>
<dbReference type="Gene3D" id="3.40.630.30">
    <property type="match status" value="1"/>
</dbReference>
<dbReference type="PROSITE" id="PS51186">
    <property type="entry name" value="GNAT"/>
    <property type="match status" value="1"/>
</dbReference>
<evidence type="ECO:0000313" key="3">
    <source>
        <dbReference type="Proteomes" id="UP001317259"/>
    </source>
</evidence>
<feature type="domain" description="N-acetyltransferase" evidence="1">
    <location>
        <begin position="89"/>
        <end position="209"/>
    </location>
</feature>
<dbReference type="EMBL" id="JAKRKC020000001">
    <property type="protein sequence ID" value="MCK2216145.1"/>
    <property type="molecule type" value="Genomic_DNA"/>
</dbReference>
<dbReference type="Pfam" id="PF00583">
    <property type="entry name" value="Acetyltransf_1"/>
    <property type="match status" value="1"/>
</dbReference>
<accession>A0ABT0FUY4</accession>
<name>A0ABT0FUY4_9ACTN</name>
<evidence type="ECO:0000259" key="1">
    <source>
        <dbReference type="PROSITE" id="PS51186"/>
    </source>
</evidence>
<comment type="caution">
    <text evidence="2">The sequence shown here is derived from an EMBL/GenBank/DDBJ whole genome shotgun (WGS) entry which is preliminary data.</text>
</comment>
<proteinExistence type="predicted"/>
<dbReference type="Proteomes" id="UP001317259">
    <property type="component" value="Unassembled WGS sequence"/>
</dbReference>
<dbReference type="SUPFAM" id="SSF55729">
    <property type="entry name" value="Acyl-CoA N-acyltransferases (Nat)"/>
    <property type="match status" value="1"/>
</dbReference>
<reference evidence="2 3" key="1">
    <citation type="submission" date="2022-04" db="EMBL/GenBank/DDBJ databases">
        <title>Genome draft of Actinomadura sp. ATCC 31491.</title>
        <authorList>
            <person name="Shi X."/>
            <person name="Du Y."/>
        </authorList>
    </citation>
    <scope>NUCLEOTIDE SEQUENCE [LARGE SCALE GENOMIC DNA]</scope>
    <source>
        <strain evidence="2 3">ATCC 31491</strain>
    </source>
</reference>
<sequence>MTAASLPGILAAAERGRPPAPDGGLTVVPQSSPRDLGVIAFTAHSVVFADLPAAWVRDRLSPGDLSAPLGPPFLLDLARRTGRRAGTLDLLALAAPLPGPAPLALERSAGLEHARAARAWRYRDEVRVWVCEGGLLCVGRGVGGRWEVAVEVEPAHRGRGLGRLLATAARHLAPRPLWAQIAPGNAASVRAFLAAGYVPLGAEVLLTPP</sequence>
<evidence type="ECO:0000313" key="2">
    <source>
        <dbReference type="EMBL" id="MCK2216145.1"/>
    </source>
</evidence>
<dbReference type="RefSeq" id="WP_242378398.1">
    <property type="nucleotide sequence ID" value="NZ_JAKRKC020000001.1"/>
</dbReference>
<gene>
    <name evidence="2" type="ORF">MF672_020420</name>
</gene>